<dbReference type="STRING" id="58919.A0A316Z2N6"/>
<accession>A0A316Z2N6</accession>
<evidence type="ECO:0000256" key="3">
    <source>
        <dbReference type="SAM" id="MobiDB-lite"/>
    </source>
</evidence>
<feature type="compositionally biased region" description="Low complexity" evidence="3">
    <location>
        <begin position="56"/>
        <end position="69"/>
    </location>
</feature>
<dbReference type="GO" id="GO:0005758">
    <property type="term" value="C:mitochondrial intermembrane space"/>
    <property type="evidence" value="ECO:0007669"/>
    <property type="project" value="TreeGrafter"/>
</dbReference>
<name>A0A316Z2N6_9BASI</name>
<comment type="similarity">
    <text evidence="1">Belongs to the TRIAP1/MDM35 family.</text>
</comment>
<dbReference type="PANTHER" id="PTHR46403:SF1">
    <property type="entry name" value="TP53-REGULATED INHIBITOR OF APOPTOSIS 1"/>
    <property type="match status" value="1"/>
</dbReference>
<dbReference type="EMBL" id="KZ819303">
    <property type="protein sequence ID" value="PWN95636.1"/>
    <property type="molecule type" value="Genomic_DNA"/>
</dbReference>
<protein>
    <submittedName>
        <fullName evidence="4">Uncharacterized protein</fullName>
    </submittedName>
</protein>
<organism evidence="4 5">
    <name type="scientific">Tilletiopsis washingtonensis</name>
    <dbReference type="NCBI Taxonomy" id="58919"/>
    <lineage>
        <taxon>Eukaryota</taxon>
        <taxon>Fungi</taxon>
        <taxon>Dikarya</taxon>
        <taxon>Basidiomycota</taxon>
        <taxon>Ustilaginomycotina</taxon>
        <taxon>Exobasidiomycetes</taxon>
        <taxon>Entylomatales</taxon>
        <taxon>Entylomatales incertae sedis</taxon>
        <taxon>Tilletiopsis</taxon>
    </lineage>
</organism>
<sequence>MSQPQSSQASSSSAGPAGLGLMSSMSPECTPLKHRYDSCFHSWLVDYLALPGSGTASAAAQPQESSSSSMWGRGKKEQAPAAGQDEAAKRQSLKERLDGECGGMWEEYRKCVTRAVSEKQLDGLIAEARAHNPFPFPHERAPGEVPSEPFPFASAPGAKGP</sequence>
<feature type="region of interest" description="Disordered" evidence="3">
    <location>
        <begin position="1"/>
        <end position="26"/>
    </location>
</feature>
<keyword evidence="2" id="KW-1015">Disulfide bond</keyword>
<dbReference type="Pfam" id="PF05254">
    <property type="entry name" value="UPF0203"/>
    <property type="match status" value="1"/>
</dbReference>
<dbReference type="GeneID" id="37270797"/>
<gene>
    <name evidence="4" type="ORF">FA09DRAFT_331962</name>
</gene>
<feature type="compositionally biased region" description="Low complexity" evidence="3">
    <location>
        <begin position="1"/>
        <end position="24"/>
    </location>
</feature>
<dbReference type="AlphaFoldDB" id="A0A316Z2N6"/>
<dbReference type="GO" id="GO:0005829">
    <property type="term" value="C:cytosol"/>
    <property type="evidence" value="ECO:0007669"/>
    <property type="project" value="TreeGrafter"/>
</dbReference>
<feature type="compositionally biased region" description="Basic and acidic residues" evidence="3">
    <location>
        <begin position="86"/>
        <end position="96"/>
    </location>
</feature>
<dbReference type="GO" id="GO:1990050">
    <property type="term" value="F:phosphatidic acid transfer activity"/>
    <property type="evidence" value="ECO:0007669"/>
    <property type="project" value="TreeGrafter"/>
</dbReference>
<dbReference type="GO" id="GO:0005634">
    <property type="term" value="C:nucleus"/>
    <property type="evidence" value="ECO:0007669"/>
    <property type="project" value="TreeGrafter"/>
</dbReference>
<evidence type="ECO:0000256" key="2">
    <source>
        <dbReference type="ARBA" id="ARBA00023157"/>
    </source>
</evidence>
<evidence type="ECO:0000313" key="5">
    <source>
        <dbReference type="Proteomes" id="UP000245946"/>
    </source>
</evidence>
<keyword evidence="5" id="KW-1185">Reference proteome</keyword>
<reference evidence="4 5" key="1">
    <citation type="journal article" date="2018" name="Mol. Biol. Evol.">
        <title>Broad Genomic Sampling Reveals a Smut Pathogenic Ancestry of the Fungal Clade Ustilaginomycotina.</title>
        <authorList>
            <person name="Kijpornyongpan T."/>
            <person name="Mondo S.J."/>
            <person name="Barry K."/>
            <person name="Sandor L."/>
            <person name="Lee J."/>
            <person name="Lipzen A."/>
            <person name="Pangilinan J."/>
            <person name="LaButti K."/>
            <person name="Hainaut M."/>
            <person name="Henrissat B."/>
            <person name="Grigoriev I.V."/>
            <person name="Spatafora J.W."/>
            <person name="Aime M.C."/>
        </authorList>
    </citation>
    <scope>NUCLEOTIDE SEQUENCE [LARGE SCALE GENOMIC DNA]</scope>
    <source>
        <strain evidence="4 5">MCA 4186</strain>
    </source>
</reference>
<dbReference type="InterPro" id="IPR007918">
    <property type="entry name" value="MDM35_apoptosis"/>
</dbReference>
<evidence type="ECO:0000313" key="4">
    <source>
        <dbReference type="EMBL" id="PWN95636.1"/>
    </source>
</evidence>
<dbReference type="RefSeq" id="XP_025595915.1">
    <property type="nucleotide sequence ID" value="XM_025743253.1"/>
</dbReference>
<evidence type="ECO:0000256" key="1">
    <source>
        <dbReference type="ARBA" id="ARBA00006196"/>
    </source>
</evidence>
<feature type="region of interest" description="Disordered" evidence="3">
    <location>
        <begin position="133"/>
        <end position="161"/>
    </location>
</feature>
<dbReference type="OrthoDB" id="19091at2759"/>
<dbReference type="PANTHER" id="PTHR46403">
    <property type="entry name" value="TP53-REGULATED INHIBITOR OF APOPTOSIS 1"/>
    <property type="match status" value="1"/>
</dbReference>
<proteinExistence type="inferred from homology"/>
<feature type="region of interest" description="Disordered" evidence="3">
    <location>
        <begin position="54"/>
        <end position="96"/>
    </location>
</feature>
<dbReference type="GO" id="GO:0045332">
    <property type="term" value="P:phospholipid translocation"/>
    <property type="evidence" value="ECO:0007669"/>
    <property type="project" value="TreeGrafter"/>
</dbReference>
<dbReference type="Proteomes" id="UP000245946">
    <property type="component" value="Unassembled WGS sequence"/>
</dbReference>